<dbReference type="GeneID" id="14876634"/>
<dbReference type="InterPro" id="IPR051137">
    <property type="entry name" value="PP4R3-like"/>
</dbReference>
<dbReference type="GO" id="GO:0005654">
    <property type="term" value="C:nucleoplasm"/>
    <property type="evidence" value="ECO:0007669"/>
    <property type="project" value="TreeGrafter"/>
</dbReference>
<dbReference type="InterPro" id="IPR016024">
    <property type="entry name" value="ARM-type_fold"/>
</dbReference>
<keyword evidence="2" id="KW-0539">Nucleus</keyword>
<feature type="compositionally biased region" description="Basic and acidic residues" evidence="3">
    <location>
        <begin position="553"/>
        <end position="571"/>
    </location>
</feature>
<feature type="compositionally biased region" description="Low complexity" evidence="3">
    <location>
        <begin position="507"/>
        <end position="523"/>
    </location>
</feature>
<dbReference type="RefSeq" id="XP_004362818.1">
    <property type="nucleotide sequence ID" value="XM_004362761.1"/>
</dbReference>
<feature type="compositionally biased region" description="Polar residues" evidence="3">
    <location>
        <begin position="776"/>
        <end position="787"/>
    </location>
</feature>
<accession>F4PGY3</accession>
<protein>
    <submittedName>
        <fullName evidence="6">EVH1 domain-containing protein</fullName>
    </submittedName>
</protein>
<dbReference type="KEGG" id="dfa:DFA_03212"/>
<dbReference type="GO" id="GO:0030289">
    <property type="term" value="C:protein phosphatase 4 complex"/>
    <property type="evidence" value="ECO:0007669"/>
    <property type="project" value="TreeGrafter"/>
</dbReference>
<evidence type="ECO:0000256" key="3">
    <source>
        <dbReference type="SAM" id="MobiDB-lite"/>
    </source>
</evidence>
<evidence type="ECO:0000313" key="7">
    <source>
        <dbReference type="Proteomes" id="UP000007797"/>
    </source>
</evidence>
<dbReference type="Pfam" id="PF22972">
    <property type="entry name" value="EVH1_PP4R3"/>
    <property type="match status" value="1"/>
</dbReference>
<sequence length="804" mass="91747">MEVKRRVKVYQLDPSGKWDDKGTGHVSCSTGMGGLTILVQSEEDGSTILETRVFDENSYQRQQDTLILWTDPTTNIDLALSFQEPDGCQEIWETITNDSDILAIVEPTVENLAQISDIIDPLSPSKEKIAMSLCREDYIKQLLDLFDLVEPNQDKEQLFHFFHIFKNIILMNETSLFETILSDEFILRVMGPLEYDPDISEQNRIKHRDFLNNHVVFKEVVKFTEQQQNSILPIIHQTFRVQYLKDVVLPRVLDDLTFATLNSIIYFNNSEIITLFLNDPSLLHQVITKIEISEPSSKEKIDSLLFFQELCGIAKGLQPTSKIHFFSTITDNDDVLFKTLKIAIDDENPQCRLSCTEIILSILQFDARVLRNYISTDSSFFSKLISRFINDSDIGVKNQIAEIIKILVEAESNELIIRADNISNTFESPEVTCNTSAPRNERELDEEEESYFRDDSDDSDNDNDSLSDLKYYNMQQQQQQQKGVKVVDYDSDEEDFILTSIKRGVSTTTTTTTADNNNNNSINTDDEMTDSTNTDITSTSIFEQLEQQEQEQQDTKQEQELKPSSEEEQVRVEPVTEQQQHSIVQLVVDEKSESESVPKESGCNKEPDETTVCNGANHKSIQKEEEEEVEEEKDSNVQINHKQQQQEQEDKHTTSSSTSKRVIKRKSIETSLNDQDDDLDSAEYNNNNNNTDDNNNNNNNNNSNNNGDMMIDSNHVDAKILKSNNHDNNNNSSNSNNNSSSSGNNEKETTTDDLIENGGSEQQHRTIKRVKIKDNTAISNNNNDAPKQQQQQQPHQCAIVDSKE</sequence>
<dbReference type="OMA" id="IWETITN"/>
<dbReference type="Pfam" id="PF04802">
    <property type="entry name" value="PP4R3"/>
    <property type="match status" value="1"/>
</dbReference>
<dbReference type="InterPro" id="IPR011993">
    <property type="entry name" value="PH-like_dom_sf"/>
</dbReference>
<feature type="compositionally biased region" description="Acidic residues" evidence="3">
    <location>
        <begin position="443"/>
        <end position="465"/>
    </location>
</feature>
<dbReference type="AlphaFoldDB" id="F4PGY3"/>
<evidence type="ECO:0000256" key="1">
    <source>
        <dbReference type="ARBA" id="ARBA00004123"/>
    </source>
</evidence>
<evidence type="ECO:0000313" key="6">
    <source>
        <dbReference type="EMBL" id="EGG24967.1"/>
    </source>
</evidence>
<organism evidence="6 7">
    <name type="scientific">Cavenderia fasciculata</name>
    <name type="common">Slime mold</name>
    <name type="synonym">Dictyostelium fasciculatum</name>
    <dbReference type="NCBI Taxonomy" id="261658"/>
    <lineage>
        <taxon>Eukaryota</taxon>
        <taxon>Amoebozoa</taxon>
        <taxon>Evosea</taxon>
        <taxon>Eumycetozoa</taxon>
        <taxon>Dictyostelia</taxon>
        <taxon>Acytosteliales</taxon>
        <taxon>Cavenderiaceae</taxon>
        <taxon>Cavenderia</taxon>
    </lineage>
</organism>
<feature type="region of interest" description="Disordered" evidence="3">
    <location>
        <begin position="507"/>
        <end position="534"/>
    </location>
</feature>
<keyword evidence="7" id="KW-1185">Reference proteome</keyword>
<evidence type="ECO:0000259" key="4">
    <source>
        <dbReference type="Pfam" id="PF04802"/>
    </source>
</evidence>
<feature type="region of interest" description="Disordered" evidence="3">
    <location>
        <begin position="546"/>
        <end position="804"/>
    </location>
</feature>
<dbReference type="SUPFAM" id="SSF50729">
    <property type="entry name" value="PH domain-like"/>
    <property type="match status" value="1"/>
</dbReference>
<feature type="compositionally biased region" description="Low complexity" evidence="3">
    <location>
        <begin position="685"/>
        <end position="706"/>
    </location>
</feature>
<dbReference type="GO" id="GO:0072542">
    <property type="term" value="F:protein phosphatase activator activity"/>
    <property type="evidence" value="ECO:0007669"/>
    <property type="project" value="TreeGrafter"/>
</dbReference>
<dbReference type="Gene3D" id="2.30.29.30">
    <property type="entry name" value="Pleckstrin-homology domain (PH domain)/Phosphotyrosine-binding domain (PTB)"/>
    <property type="match status" value="1"/>
</dbReference>
<feature type="compositionally biased region" description="Polar residues" evidence="3">
    <location>
        <begin position="427"/>
        <end position="438"/>
    </location>
</feature>
<gene>
    <name evidence="6" type="primary">smkA</name>
    <name evidence="6" type="ORF">DFA_03212</name>
</gene>
<feature type="compositionally biased region" description="Basic and acidic residues" evidence="3">
    <location>
        <begin position="588"/>
        <end position="608"/>
    </location>
</feature>
<dbReference type="SUPFAM" id="SSF48371">
    <property type="entry name" value="ARM repeat"/>
    <property type="match status" value="1"/>
</dbReference>
<dbReference type="Proteomes" id="UP000007797">
    <property type="component" value="Unassembled WGS sequence"/>
</dbReference>
<feature type="region of interest" description="Disordered" evidence="3">
    <location>
        <begin position="427"/>
        <end position="467"/>
    </location>
</feature>
<dbReference type="InterPro" id="IPR006887">
    <property type="entry name" value="P4R3-like_central_dom"/>
</dbReference>
<dbReference type="GO" id="GO:0006974">
    <property type="term" value="P:DNA damage response"/>
    <property type="evidence" value="ECO:0007669"/>
    <property type="project" value="TreeGrafter"/>
</dbReference>
<dbReference type="EMBL" id="GL883006">
    <property type="protein sequence ID" value="EGG24967.1"/>
    <property type="molecule type" value="Genomic_DNA"/>
</dbReference>
<dbReference type="InterPro" id="IPR011989">
    <property type="entry name" value="ARM-like"/>
</dbReference>
<dbReference type="InterPro" id="IPR055236">
    <property type="entry name" value="EVH1_PP4R3"/>
</dbReference>
<dbReference type="PANTHER" id="PTHR23318:SF0">
    <property type="entry name" value="SERINE_THREONINE-PROTEIN PHOSPHATASE 4 REGULATORY SUBUNIT 3"/>
    <property type="match status" value="1"/>
</dbReference>
<dbReference type="OrthoDB" id="27483at2759"/>
<evidence type="ECO:0000259" key="5">
    <source>
        <dbReference type="Pfam" id="PF22972"/>
    </source>
</evidence>
<feature type="domain" description="PP4R3 EVH1-like" evidence="5">
    <location>
        <begin position="5"/>
        <end position="97"/>
    </location>
</feature>
<evidence type="ECO:0000256" key="2">
    <source>
        <dbReference type="ARBA" id="ARBA00023242"/>
    </source>
</evidence>
<dbReference type="Gene3D" id="1.25.10.10">
    <property type="entry name" value="Leucine-rich Repeat Variant"/>
    <property type="match status" value="1"/>
</dbReference>
<dbReference type="STRING" id="1054147.F4PGY3"/>
<feature type="compositionally biased region" description="Acidic residues" evidence="3">
    <location>
        <begin position="624"/>
        <end position="633"/>
    </location>
</feature>
<proteinExistence type="predicted"/>
<dbReference type="PANTHER" id="PTHR23318">
    <property type="entry name" value="ATP SYNTHASE GAMMA-RELATED"/>
    <property type="match status" value="1"/>
</dbReference>
<reference evidence="7" key="1">
    <citation type="journal article" date="2011" name="Genome Res.">
        <title>Phylogeny-wide analysis of social amoeba genomes highlights ancient origins for complex intercellular communication.</title>
        <authorList>
            <person name="Heidel A.J."/>
            <person name="Lawal H.M."/>
            <person name="Felder M."/>
            <person name="Schilde C."/>
            <person name="Helps N.R."/>
            <person name="Tunggal B."/>
            <person name="Rivero F."/>
            <person name="John U."/>
            <person name="Schleicher M."/>
            <person name="Eichinger L."/>
            <person name="Platzer M."/>
            <person name="Noegel A.A."/>
            <person name="Schaap P."/>
            <person name="Gloeckner G."/>
        </authorList>
    </citation>
    <scope>NUCLEOTIDE SEQUENCE [LARGE SCALE GENOMIC DNA]</scope>
    <source>
        <strain evidence="7">SH3</strain>
    </source>
</reference>
<comment type="subcellular location">
    <subcellularLocation>
        <location evidence="1">Nucleus</location>
    </subcellularLocation>
</comment>
<feature type="domain" description="Serine/threonine-protein phosphatase 4 regulatory subunit 3-like central" evidence="4">
    <location>
        <begin position="124"/>
        <end position="414"/>
    </location>
</feature>
<name>F4PGY3_CACFS</name>
<feature type="compositionally biased region" description="Low complexity" evidence="3">
    <location>
        <begin position="726"/>
        <end position="744"/>
    </location>
</feature>